<sequence length="225" mass="24797">QAALATYDRLRWHAIDASLRADLDVIQTSAPGDVRLLSRTLDDKQWVVSTTVSDGPIKFWLYDRPKKKVEYLFSNMKALEDRKLAKMNPVMLRSRDGLELVSYLTLPRDADADGDGKPDAGKGPLPMVLVVHGGPWARDSYGLSSSHQWLASRGYAVLSVNYRGSSGFGKKFVNAADKQWSAKMHDDLVDAVGWAVKEKIAKQDKVAIYGGSYGGYATLVGLTFT</sequence>
<name>X0Z310_9ZZZZ</name>
<dbReference type="PANTHER" id="PTHR42776">
    <property type="entry name" value="SERINE PEPTIDASE S9 FAMILY MEMBER"/>
    <property type="match status" value="1"/>
</dbReference>
<feature type="domain" description="Peptidase S9 prolyl oligopeptidase catalytic" evidence="2">
    <location>
        <begin position="143"/>
        <end position="223"/>
    </location>
</feature>
<gene>
    <name evidence="3" type="ORF">S01H1_79571</name>
</gene>
<accession>X0Z310</accession>
<dbReference type="SUPFAM" id="SSF53474">
    <property type="entry name" value="alpha/beta-Hydrolases"/>
    <property type="match status" value="1"/>
</dbReference>
<proteinExistence type="predicted"/>
<evidence type="ECO:0000256" key="1">
    <source>
        <dbReference type="ARBA" id="ARBA00022801"/>
    </source>
</evidence>
<keyword evidence="1" id="KW-0378">Hydrolase</keyword>
<dbReference type="InterPro" id="IPR029058">
    <property type="entry name" value="AB_hydrolase_fold"/>
</dbReference>
<organism evidence="3">
    <name type="scientific">marine sediment metagenome</name>
    <dbReference type="NCBI Taxonomy" id="412755"/>
    <lineage>
        <taxon>unclassified sequences</taxon>
        <taxon>metagenomes</taxon>
        <taxon>ecological metagenomes</taxon>
    </lineage>
</organism>
<comment type="caution">
    <text evidence="3">The sequence shown here is derived from an EMBL/GenBank/DDBJ whole genome shotgun (WGS) entry which is preliminary data.</text>
</comment>
<dbReference type="InterPro" id="IPR001375">
    <property type="entry name" value="Peptidase_S9_cat"/>
</dbReference>
<feature type="non-terminal residue" evidence="3">
    <location>
        <position position="1"/>
    </location>
</feature>
<feature type="non-terminal residue" evidence="3">
    <location>
        <position position="225"/>
    </location>
</feature>
<dbReference type="AlphaFoldDB" id="X0Z310"/>
<dbReference type="Gene3D" id="3.40.50.1820">
    <property type="entry name" value="alpha/beta hydrolase"/>
    <property type="match status" value="1"/>
</dbReference>
<dbReference type="EMBL" id="BARS01053656">
    <property type="protein sequence ID" value="GAG52882.1"/>
    <property type="molecule type" value="Genomic_DNA"/>
</dbReference>
<dbReference type="GO" id="GO:0004252">
    <property type="term" value="F:serine-type endopeptidase activity"/>
    <property type="evidence" value="ECO:0007669"/>
    <property type="project" value="TreeGrafter"/>
</dbReference>
<evidence type="ECO:0000259" key="2">
    <source>
        <dbReference type="Pfam" id="PF00326"/>
    </source>
</evidence>
<dbReference type="PANTHER" id="PTHR42776:SF27">
    <property type="entry name" value="DIPEPTIDYL PEPTIDASE FAMILY MEMBER 6"/>
    <property type="match status" value="1"/>
</dbReference>
<dbReference type="GO" id="GO:0006508">
    <property type="term" value="P:proteolysis"/>
    <property type="evidence" value="ECO:0007669"/>
    <property type="project" value="InterPro"/>
</dbReference>
<reference evidence="3" key="1">
    <citation type="journal article" date="2014" name="Front. Microbiol.">
        <title>High frequency of phylogenetically diverse reductive dehalogenase-homologous genes in deep subseafloor sedimentary metagenomes.</title>
        <authorList>
            <person name="Kawai M."/>
            <person name="Futagami T."/>
            <person name="Toyoda A."/>
            <person name="Takaki Y."/>
            <person name="Nishi S."/>
            <person name="Hori S."/>
            <person name="Arai W."/>
            <person name="Tsubouchi T."/>
            <person name="Morono Y."/>
            <person name="Uchiyama I."/>
            <person name="Ito T."/>
            <person name="Fujiyama A."/>
            <person name="Inagaki F."/>
            <person name="Takami H."/>
        </authorList>
    </citation>
    <scope>NUCLEOTIDE SEQUENCE</scope>
    <source>
        <strain evidence="3">Expedition CK06-06</strain>
    </source>
</reference>
<protein>
    <recommendedName>
        <fullName evidence="2">Peptidase S9 prolyl oligopeptidase catalytic domain-containing protein</fullName>
    </recommendedName>
</protein>
<evidence type="ECO:0000313" key="3">
    <source>
        <dbReference type="EMBL" id="GAG52882.1"/>
    </source>
</evidence>
<dbReference type="Pfam" id="PF00326">
    <property type="entry name" value="Peptidase_S9"/>
    <property type="match status" value="1"/>
</dbReference>